<dbReference type="Proteomes" id="UP000559027">
    <property type="component" value="Unassembled WGS sequence"/>
</dbReference>
<keyword evidence="2" id="KW-0521">NADP</keyword>
<evidence type="ECO:0000256" key="2">
    <source>
        <dbReference type="ARBA" id="ARBA00022857"/>
    </source>
</evidence>
<dbReference type="PANTHER" id="PTHR24320">
    <property type="entry name" value="RETINOL DEHYDROGENASE"/>
    <property type="match status" value="1"/>
</dbReference>
<gene>
    <name evidence="4" type="ORF">D9756_002152</name>
</gene>
<keyword evidence="3" id="KW-0560">Oxidoreductase</keyword>
<comment type="similarity">
    <text evidence="1">Belongs to the short-chain dehydrogenases/reductases (SDR) family.</text>
</comment>
<sequence length="327" mass="36040">MSFFINLLRRKISEDDLVDLHGKVAIITGGNSGIGFTTIQFLARKGARVYMACRREEAYKEASKRLEEAGLGDGSVHWLHLDLSDPRLASKAAKEFLQKEDRLDILINNAARGSQGTFSKTKDGIQEAMVTNYLSHFVLAETLLPLMIQTSKQEGSDVRILEVTSTAHSGVSPASFKGKENWNVDYGTGIFAGLKFYALSKLANVIHMKHLQERLDAQNADIICIAVDPGAIATENVARWIDSMSYFPALITWILVSLVFVSPREGAMNSAYAAASPEVKARGDAFKGAHLTPVGRITTPSRYAQDDRLAKELYETSMEIVEELNLL</sequence>
<keyword evidence="5" id="KW-1185">Reference proteome</keyword>
<evidence type="ECO:0000313" key="5">
    <source>
        <dbReference type="Proteomes" id="UP000559027"/>
    </source>
</evidence>
<reference evidence="4 5" key="1">
    <citation type="journal article" date="2020" name="ISME J.">
        <title>Uncovering the hidden diversity of litter-decomposition mechanisms in mushroom-forming fungi.</title>
        <authorList>
            <person name="Floudas D."/>
            <person name="Bentzer J."/>
            <person name="Ahren D."/>
            <person name="Johansson T."/>
            <person name="Persson P."/>
            <person name="Tunlid A."/>
        </authorList>
    </citation>
    <scope>NUCLEOTIDE SEQUENCE [LARGE SCALE GENOMIC DNA]</scope>
    <source>
        <strain evidence="4 5">CBS 146.42</strain>
    </source>
</reference>
<evidence type="ECO:0000313" key="4">
    <source>
        <dbReference type="EMBL" id="KAF5362156.1"/>
    </source>
</evidence>
<dbReference type="Pfam" id="PF00106">
    <property type="entry name" value="adh_short"/>
    <property type="match status" value="1"/>
</dbReference>
<name>A0A8H5GC72_9AGAR</name>
<accession>A0A8H5GC72</accession>
<dbReference type="InterPro" id="IPR002347">
    <property type="entry name" value="SDR_fam"/>
</dbReference>
<dbReference type="Gene3D" id="3.40.50.720">
    <property type="entry name" value="NAD(P)-binding Rossmann-like Domain"/>
    <property type="match status" value="1"/>
</dbReference>
<evidence type="ECO:0000256" key="1">
    <source>
        <dbReference type="ARBA" id="ARBA00006484"/>
    </source>
</evidence>
<protein>
    <recommendedName>
        <fullName evidence="6">NAD(P)-binding protein</fullName>
    </recommendedName>
</protein>
<comment type="caution">
    <text evidence="4">The sequence shown here is derived from an EMBL/GenBank/DDBJ whole genome shotgun (WGS) entry which is preliminary data.</text>
</comment>
<dbReference type="OrthoDB" id="191139at2759"/>
<dbReference type="SUPFAM" id="SSF51735">
    <property type="entry name" value="NAD(P)-binding Rossmann-fold domains"/>
    <property type="match status" value="1"/>
</dbReference>
<dbReference type="AlphaFoldDB" id="A0A8H5GC72"/>
<evidence type="ECO:0000256" key="3">
    <source>
        <dbReference type="ARBA" id="ARBA00023002"/>
    </source>
</evidence>
<dbReference type="GO" id="GO:0016491">
    <property type="term" value="F:oxidoreductase activity"/>
    <property type="evidence" value="ECO:0007669"/>
    <property type="project" value="UniProtKB-KW"/>
</dbReference>
<proteinExistence type="inferred from homology"/>
<dbReference type="PANTHER" id="PTHR24320:SF282">
    <property type="entry name" value="WW DOMAIN-CONTAINING OXIDOREDUCTASE"/>
    <property type="match status" value="1"/>
</dbReference>
<dbReference type="InterPro" id="IPR036291">
    <property type="entry name" value="NAD(P)-bd_dom_sf"/>
</dbReference>
<organism evidence="4 5">
    <name type="scientific">Leucocoprinus leucothites</name>
    <dbReference type="NCBI Taxonomy" id="201217"/>
    <lineage>
        <taxon>Eukaryota</taxon>
        <taxon>Fungi</taxon>
        <taxon>Dikarya</taxon>
        <taxon>Basidiomycota</taxon>
        <taxon>Agaricomycotina</taxon>
        <taxon>Agaricomycetes</taxon>
        <taxon>Agaricomycetidae</taxon>
        <taxon>Agaricales</taxon>
        <taxon>Agaricineae</taxon>
        <taxon>Agaricaceae</taxon>
        <taxon>Leucocoprinus</taxon>
    </lineage>
</organism>
<dbReference type="PRINTS" id="PR00081">
    <property type="entry name" value="GDHRDH"/>
</dbReference>
<dbReference type="EMBL" id="JAACJO010000002">
    <property type="protein sequence ID" value="KAF5362156.1"/>
    <property type="molecule type" value="Genomic_DNA"/>
</dbReference>
<evidence type="ECO:0008006" key="6">
    <source>
        <dbReference type="Google" id="ProtNLM"/>
    </source>
</evidence>